<feature type="region of interest" description="Disordered" evidence="1">
    <location>
        <begin position="1"/>
        <end position="26"/>
    </location>
</feature>
<keyword evidence="3" id="KW-1185">Reference proteome</keyword>
<evidence type="ECO:0008006" key="4">
    <source>
        <dbReference type="Google" id="ProtNLM"/>
    </source>
</evidence>
<gene>
    <name evidence="2" type="ORF">COR51_15595</name>
</gene>
<reference evidence="2 3" key="2">
    <citation type="submission" date="2018-03" db="EMBL/GenBank/DDBJ databases">
        <title>Genetic Diversity and Phenotypic Plasticity of AHL Mediated Quorum Sensing in Environmental Strains of Vibrio mediterranei.</title>
        <authorList>
            <person name="Lantoine F."/>
            <person name="Vouve F."/>
        </authorList>
    </citation>
    <scope>NUCLEOTIDE SEQUENCE [LARGE SCALE GENOMIC DNA]</scope>
    <source>
        <strain evidence="2 3">17LN0615E</strain>
    </source>
</reference>
<dbReference type="Proteomes" id="UP000238163">
    <property type="component" value="Unassembled WGS sequence"/>
</dbReference>
<dbReference type="EMBL" id="NWTN01000010">
    <property type="protein sequence ID" value="PRQ66641.1"/>
    <property type="molecule type" value="Genomic_DNA"/>
</dbReference>
<dbReference type="SUPFAM" id="SSF49785">
    <property type="entry name" value="Galactose-binding domain-like"/>
    <property type="match status" value="1"/>
</dbReference>
<protein>
    <recommendedName>
        <fullName evidence="4">ExoP galactose-binding-like domain-containing protein</fullName>
    </recommendedName>
</protein>
<sequence length="552" mass="60488">MTPPSAGNETGGDIIDGNESGGDLSENESAYFHDLVIFSDQSNAHWAAYDCCAGTEAELVDDGTSYQNVMRFSVTETPAVLGFERTSNAGPLNIEPMVNDGEISFDLKVEQQPSGGETTWKLKVESASGSAFYEYDLQLPMTNTWQHESFPLSLLQSDGIDLTSIEKVLIFPEWGTGAGSSYLVDNLKFALQGTASSNDLILSLSEPMVDFGGAITQISADNPTALASMSAVSTIPKVVKTTKSTEAELWAGTTIGDETIVALANDRNQMTLWVYSPISGMPILLKAEERDNSASYVEALAMTTSSNQWEQLTFDFGSVTPAISESAGYNKVSVFFNFNQVSEEELVIYWDDLRLLEATESVNPVPSAPFLTIDFESEPLPLWTVFENGTDYSLPAVGNPLPDEVNSSETAIHFTAQQDGMPWAGMFTESIEPFSLESTNSVIRIKMFKDKISPIQVKLDFPNWQDENGNPKLDDNNNQMTFSADITVSNQKVGEWEEITFDLSHFITSEPNKGLATKLVIIPDFPEQIDGSFPGREQESNIYIDDIVFGNN</sequence>
<evidence type="ECO:0000313" key="2">
    <source>
        <dbReference type="EMBL" id="PRQ66641.1"/>
    </source>
</evidence>
<reference evidence="2 3" key="1">
    <citation type="submission" date="2017-09" db="EMBL/GenBank/DDBJ databases">
        <authorList>
            <person name="Girard L."/>
            <person name="Lami R."/>
            <person name="Suzuki M."/>
            <person name="Baudart J."/>
        </authorList>
    </citation>
    <scope>NUCLEOTIDE SEQUENCE [LARGE SCALE GENOMIC DNA]</scope>
    <source>
        <strain evidence="2 3">17LN0615E</strain>
    </source>
</reference>
<dbReference type="Gene3D" id="2.60.120.430">
    <property type="entry name" value="Galactose-binding lectin"/>
    <property type="match status" value="1"/>
</dbReference>
<proteinExistence type="predicted"/>
<organism evidence="2 3">
    <name type="scientific">Vibrio mediterranei</name>
    <dbReference type="NCBI Taxonomy" id="689"/>
    <lineage>
        <taxon>Bacteria</taxon>
        <taxon>Pseudomonadati</taxon>
        <taxon>Pseudomonadota</taxon>
        <taxon>Gammaproteobacteria</taxon>
        <taxon>Vibrionales</taxon>
        <taxon>Vibrionaceae</taxon>
        <taxon>Vibrio</taxon>
    </lineage>
</organism>
<accession>A0ABX5DDB9</accession>
<evidence type="ECO:0000256" key="1">
    <source>
        <dbReference type="SAM" id="MobiDB-lite"/>
    </source>
</evidence>
<name>A0ABX5DDB9_9VIBR</name>
<dbReference type="InterPro" id="IPR008979">
    <property type="entry name" value="Galactose-bd-like_sf"/>
</dbReference>
<comment type="caution">
    <text evidence="2">The sequence shown here is derived from an EMBL/GenBank/DDBJ whole genome shotgun (WGS) entry which is preliminary data.</text>
</comment>
<evidence type="ECO:0000313" key="3">
    <source>
        <dbReference type="Proteomes" id="UP000238163"/>
    </source>
</evidence>